<keyword evidence="1" id="KW-0472">Membrane</keyword>
<sequence>MVTAVLGVALLLLIKVINNAMKGNRLRAVKFLVGGGGGGGGPQGAPGAQGGPARGPSAAWLPLIKLVVSALAGWCFCSEWFSSTFLQWADFHIGPLSWLIAPILFCLGWLVVDFVDRGGIKPLSNKLAFALPMLIAATHGTLHDWIVYLPSQPDTIIVQTLDAWL</sequence>
<keyword evidence="1" id="KW-0812">Transmembrane</keyword>
<protein>
    <submittedName>
        <fullName evidence="2">Uncharacterized protein</fullName>
    </submittedName>
</protein>
<dbReference type="Proteomes" id="UP000199361">
    <property type="component" value="Unassembled WGS sequence"/>
</dbReference>
<dbReference type="RefSeq" id="WP_091094092.1">
    <property type="nucleotide sequence ID" value="NZ_FOHX01000027.1"/>
</dbReference>
<accession>A0A1I0LTY9</accession>
<keyword evidence="3" id="KW-1185">Reference proteome</keyword>
<dbReference type="EMBL" id="FOHX01000027">
    <property type="protein sequence ID" value="SEU46700.1"/>
    <property type="molecule type" value="Genomic_DNA"/>
</dbReference>
<evidence type="ECO:0000256" key="1">
    <source>
        <dbReference type="SAM" id="Phobius"/>
    </source>
</evidence>
<evidence type="ECO:0000313" key="2">
    <source>
        <dbReference type="EMBL" id="SEU46700.1"/>
    </source>
</evidence>
<proteinExistence type="predicted"/>
<feature type="transmembrane region" description="Helical" evidence="1">
    <location>
        <begin position="96"/>
        <end position="115"/>
    </location>
</feature>
<feature type="transmembrane region" description="Helical" evidence="1">
    <location>
        <begin position="127"/>
        <end position="148"/>
    </location>
</feature>
<dbReference type="STRING" id="568860.SAMN05421811_127124"/>
<dbReference type="AlphaFoldDB" id="A0A1I0LTY9"/>
<name>A0A1I0LTY9_9ACTN</name>
<evidence type="ECO:0000313" key="3">
    <source>
        <dbReference type="Proteomes" id="UP000199361"/>
    </source>
</evidence>
<gene>
    <name evidence="2" type="ORF">SAMN05421811_127124</name>
</gene>
<organism evidence="2 3">
    <name type="scientific">Nonomuraea wenchangensis</name>
    <dbReference type="NCBI Taxonomy" id="568860"/>
    <lineage>
        <taxon>Bacteria</taxon>
        <taxon>Bacillati</taxon>
        <taxon>Actinomycetota</taxon>
        <taxon>Actinomycetes</taxon>
        <taxon>Streptosporangiales</taxon>
        <taxon>Streptosporangiaceae</taxon>
        <taxon>Nonomuraea</taxon>
    </lineage>
</organism>
<reference evidence="2 3" key="1">
    <citation type="submission" date="2016-10" db="EMBL/GenBank/DDBJ databases">
        <authorList>
            <person name="de Groot N.N."/>
        </authorList>
    </citation>
    <scope>NUCLEOTIDE SEQUENCE [LARGE SCALE GENOMIC DNA]</scope>
    <source>
        <strain evidence="2 3">CGMCC 4.5598</strain>
    </source>
</reference>
<keyword evidence="1" id="KW-1133">Transmembrane helix</keyword>